<dbReference type="GO" id="GO:0016491">
    <property type="term" value="F:oxidoreductase activity"/>
    <property type="evidence" value="ECO:0007669"/>
    <property type="project" value="UniProtKB-KW"/>
</dbReference>
<dbReference type="Gene3D" id="3.40.50.720">
    <property type="entry name" value="NAD(P)-binding Rossmann-like Domain"/>
    <property type="match status" value="1"/>
</dbReference>
<name>A0A3M0CDA9_9PROT</name>
<proteinExistence type="inferred from homology"/>
<dbReference type="PANTHER" id="PTHR43658">
    <property type="entry name" value="SHORT-CHAIN DEHYDROGENASE/REDUCTASE"/>
    <property type="match status" value="1"/>
</dbReference>
<evidence type="ECO:0000256" key="2">
    <source>
        <dbReference type="ARBA" id="ARBA00023002"/>
    </source>
</evidence>
<dbReference type="InParanoid" id="A0A3M0CDA9"/>
<accession>A0A3M0CDA9</accession>
<dbReference type="InterPro" id="IPR057326">
    <property type="entry name" value="KR_dom"/>
</dbReference>
<evidence type="ECO:0000313" key="5">
    <source>
        <dbReference type="EMBL" id="RMB07738.1"/>
    </source>
</evidence>
<dbReference type="SMART" id="SM00822">
    <property type="entry name" value="PKS_KR"/>
    <property type="match status" value="1"/>
</dbReference>
<dbReference type="EMBL" id="REFR01000011">
    <property type="protein sequence ID" value="RMB07738.1"/>
    <property type="molecule type" value="Genomic_DNA"/>
</dbReference>
<dbReference type="SUPFAM" id="SSF51735">
    <property type="entry name" value="NAD(P)-binding Rossmann-fold domains"/>
    <property type="match status" value="1"/>
</dbReference>
<reference evidence="5 6" key="1">
    <citation type="submission" date="2018-10" db="EMBL/GenBank/DDBJ databases">
        <title>Genomic Encyclopedia of Archaeal and Bacterial Type Strains, Phase II (KMG-II): from individual species to whole genera.</title>
        <authorList>
            <person name="Goeker M."/>
        </authorList>
    </citation>
    <scope>NUCLEOTIDE SEQUENCE [LARGE SCALE GENOMIC DNA]</scope>
    <source>
        <strain evidence="5 6">DSM 25217</strain>
    </source>
</reference>
<dbReference type="RefSeq" id="WP_121938535.1">
    <property type="nucleotide sequence ID" value="NZ_REFR01000011.1"/>
</dbReference>
<sequence>MDIHGRRVLVTGGASGLGEATIRFFAGHGGKVVIVDLNDEKGEALASELGDTALYIKTDVTDEASVKAAVKTAVDHYGGLDVAVNCAGIGPPQKILDRDSNVMPLDHFHKIVTINLIGSFTVLAHAAEAMAKNDPVGEDGERGVIVNTASVAAYEGQIGQAAYSASKGGIVGLTLPAARELARQGIRVATIAPGFIHTPLFDGLPEPAVESLKTQVQFPKRLGKPAEYAKLVGHIVDNAYINGETIRMDAAARMAPK</sequence>
<comment type="similarity">
    <text evidence="1 3">Belongs to the short-chain dehydrogenases/reductases (SDR) family.</text>
</comment>
<dbReference type="FunFam" id="3.40.50.720:FF:000215">
    <property type="entry name" value="3-hydroxyacyl-CoA dehydrogenase type-2"/>
    <property type="match status" value="1"/>
</dbReference>
<dbReference type="PANTHER" id="PTHR43658:SF8">
    <property type="entry name" value="17-BETA-HYDROXYSTEROID DEHYDROGENASE 14-RELATED"/>
    <property type="match status" value="1"/>
</dbReference>
<keyword evidence="6" id="KW-1185">Reference proteome</keyword>
<dbReference type="AlphaFoldDB" id="A0A3M0CDA9"/>
<keyword evidence="2" id="KW-0560">Oxidoreductase</keyword>
<feature type="domain" description="Ketoreductase" evidence="4">
    <location>
        <begin position="6"/>
        <end position="199"/>
    </location>
</feature>
<protein>
    <submittedName>
        <fullName evidence="5">NAD(P)-dependent dehydrogenase (Short-subunit alcohol dehydrogenase family)</fullName>
    </submittedName>
</protein>
<dbReference type="Pfam" id="PF00106">
    <property type="entry name" value="adh_short"/>
    <property type="match status" value="1"/>
</dbReference>
<evidence type="ECO:0000313" key="6">
    <source>
        <dbReference type="Proteomes" id="UP000271227"/>
    </source>
</evidence>
<dbReference type="OrthoDB" id="9795647at2"/>
<dbReference type="PRINTS" id="PR00081">
    <property type="entry name" value="GDHRDH"/>
</dbReference>
<dbReference type="InterPro" id="IPR002347">
    <property type="entry name" value="SDR_fam"/>
</dbReference>
<evidence type="ECO:0000256" key="1">
    <source>
        <dbReference type="ARBA" id="ARBA00006484"/>
    </source>
</evidence>
<gene>
    <name evidence="5" type="ORF">BXY39_1827</name>
</gene>
<dbReference type="InterPro" id="IPR036291">
    <property type="entry name" value="NAD(P)-bd_dom_sf"/>
</dbReference>
<comment type="caution">
    <text evidence="5">The sequence shown here is derived from an EMBL/GenBank/DDBJ whole genome shotgun (WGS) entry which is preliminary data.</text>
</comment>
<dbReference type="PROSITE" id="PS00061">
    <property type="entry name" value="ADH_SHORT"/>
    <property type="match status" value="1"/>
</dbReference>
<evidence type="ECO:0000256" key="3">
    <source>
        <dbReference type="RuleBase" id="RU000363"/>
    </source>
</evidence>
<organism evidence="5 6">
    <name type="scientific">Eilatimonas milleporae</name>
    <dbReference type="NCBI Taxonomy" id="911205"/>
    <lineage>
        <taxon>Bacteria</taxon>
        <taxon>Pseudomonadati</taxon>
        <taxon>Pseudomonadota</taxon>
        <taxon>Alphaproteobacteria</taxon>
        <taxon>Kordiimonadales</taxon>
        <taxon>Kordiimonadaceae</taxon>
        <taxon>Eilatimonas</taxon>
    </lineage>
</organism>
<evidence type="ECO:0000259" key="4">
    <source>
        <dbReference type="SMART" id="SM00822"/>
    </source>
</evidence>
<dbReference type="PRINTS" id="PR00080">
    <property type="entry name" value="SDRFAMILY"/>
</dbReference>
<dbReference type="Proteomes" id="UP000271227">
    <property type="component" value="Unassembled WGS sequence"/>
</dbReference>
<dbReference type="InterPro" id="IPR020904">
    <property type="entry name" value="Sc_DH/Rdtase_CS"/>
</dbReference>